<protein>
    <submittedName>
        <fullName evidence="2">Cystathionine gamma-lyase</fullName>
        <ecNumber evidence="2">4.4.1.1</ecNumber>
    </submittedName>
</protein>
<feature type="compositionally biased region" description="Basic and acidic residues" evidence="1">
    <location>
        <begin position="15"/>
        <end position="29"/>
    </location>
</feature>
<name>A0A6J4IME4_9ACTN</name>
<feature type="compositionally biased region" description="Low complexity" evidence="1">
    <location>
        <begin position="117"/>
        <end position="126"/>
    </location>
</feature>
<sequence>DVRVRDARHPRRAGARPEHRVGDDPHPPDLDLQAGRGRRPAGRLRVQPVGEPDPDRAAGVPGRAGERGARARLRLRAGRRGHPAADRAGAGRPRGHPGRRVRRLVPAVRHGAGALGRGVHAGAPGRPGRRPGGGHPGHQAAVVRDAHQPAARHRRHRRAGRDRPGRRRAAGGRQHLRLAVPAAAADARGGRGRALDHEVPRRALRRGRRRAGAQRPGAGPAAGLPPERDGLRAGAVRLVAGAARGQDARGPDGPALRERGPGGRDAAGPPEGRRRLLPGPARAPGARGGREADARLRRHGVLHADRRRAGGAAGVRADRAVHPGRVAGRDRVADRAPGPDDPRVGERVPAGGAGRPGPALGRDRVGRGPADRPADRAEL</sequence>
<feature type="region of interest" description="Disordered" evidence="1">
    <location>
        <begin position="114"/>
        <end position="379"/>
    </location>
</feature>
<feature type="compositionally biased region" description="Basic and acidic residues" evidence="1">
    <location>
        <begin position="246"/>
        <end position="262"/>
    </location>
</feature>
<feature type="compositionally biased region" description="Low complexity" evidence="1">
    <location>
        <begin position="213"/>
        <end position="225"/>
    </location>
</feature>
<dbReference type="EC" id="4.4.1.1" evidence="2"/>
<feature type="compositionally biased region" description="Basic residues" evidence="1">
    <location>
        <begin position="150"/>
        <end position="176"/>
    </location>
</feature>
<feature type="compositionally biased region" description="Basic residues" evidence="1">
    <location>
        <begin position="93"/>
        <end position="102"/>
    </location>
</feature>
<dbReference type="AlphaFoldDB" id="A0A6J4IME4"/>
<feature type="compositionally biased region" description="Basic and acidic residues" evidence="1">
    <location>
        <begin position="316"/>
        <end position="346"/>
    </location>
</feature>
<organism evidence="2">
    <name type="scientific">uncultured Mycobacteriales bacterium</name>
    <dbReference type="NCBI Taxonomy" id="581187"/>
    <lineage>
        <taxon>Bacteria</taxon>
        <taxon>Bacillati</taxon>
        <taxon>Actinomycetota</taxon>
        <taxon>Actinomycetes</taxon>
        <taxon>Mycobacteriales</taxon>
        <taxon>environmental samples</taxon>
    </lineage>
</organism>
<feature type="compositionally biased region" description="Basic residues" evidence="1">
    <location>
        <begin position="202"/>
        <end position="212"/>
    </location>
</feature>
<dbReference type="EMBL" id="CADCTP010000201">
    <property type="protein sequence ID" value="CAA9256582.1"/>
    <property type="molecule type" value="Genomic_DNA"/>
</dbReference>
<feature type="region of interest" description="Disordered" evidence="1">
    <location>
        <begin position="1"/>
        <end position="102"/>
    </location>
</feature>
<evidence type="ECO:0000313" key="2">
    <source>
        <dbReference type="EMBL" id="CAA9256582.1"/>
    </source>
</evidence>
<gene>
    <name evidence="2" type="ORF">AVDCRST_MAG41-2206</name>
</gene>
<reference evidence="2" key="1">
    <citation type="submission" date="2020-02" db="EMBL/GenBank/DDBJ databases">
        <authorList>
            <person name="Meier V. D."/>
        </authorList>
    </citation>
    <scope>NUCLEOTIDE SEQUENCE</scope>
    <source>
        <strain evidence="2">AVDCRST_MAG41</strain>
    </source>
</reference>
<dbReference type="GO" id="GO:0016829">
    <property type="term" value="F:lyase activity"/>
    <property type="evidence" value="ECO:0007669"/>
    <property type="project" value="UniProtKB-KW"/>
</dbReference>
<feature type="non-terminal residue" evidence="2">
    <location>
        <position position="379"/>
    </location>
</feature>
<evidence type="ECO:0000256" key="1">
    <source>
        <dbReference type="SAM" id="MobiDB-lite"/>
    </source>
</evidence>
<feature type="non-terminal residue" evidence="2">
    <location>
        <position position="1"/>
    </location>
</feature>
<accession>A0A6J4IME4</accession>
<proteinExistence type="predicted"/>
<feature type="compositionally biased region" description="Low complexity" evidence="1">
    <location>
        <begin position="177"/>
        <end position="187"/>
    </location>
</feature>
<feature type="compositionally biased region" description="Basic residues" evidence="1">
    <location>
        <begin position="70"/>
        <end position="82"/>
    </location>
</feature>
<keyword evidence="2" id="KW-0456">Lyase</keyword>
<feature type="compositionally biased region" description="Basic and acidic residues" evidence="1">
    <location>
        <begin position="361"/>
        <end position="379"/>
    </location>
</feature>
<feature type="compositionally biased region" description="Low complexity" evidence="1">
    <location>
        <begin position="232"/>
        <end position="245"/>
    </location>
</feature>